<dbReference type="GO" id="GO:0016747">
    <property type="term" value="F:acyltransferase activity, transferring groups other than amino-acyl groups"/>
    <property type="evidence" value="ECO:0007669"/>
    <property type="project" value="InterPro"/>
</dbReference>
<protein>
    <recommendedName>
        <fullName evidence="1">N-acetyltransferase domain-containing protein</fullName>
    </recommendedName>
</protein>
<gene>
    <name evidence="2" type="ORF">EG328_009854</name>
</gene>
<name>A0A8H3Z345_VENIN</name>
<proteinExistence type="predicted"/>
<evidence type="ECO:0000313" key="3">
    <source>
        <dbReference type="Proteomes" id="UP000447873"/>
    </source>
</evidence>
<dbReference type="CDD" id="cd04301">
    <property type="entry name" value="NAT_SF"/>
    <property type="match status" value="1"/>
</dbReference>
<dbReference type="AlphaFoldDB" id="A0A8H3Z345"/>
<sequence length="274" mass="31036">MCNTNESSAASFATEALAPSLSVRSASIMDLDAMLDIGLSAMPMDPQWNWRFPYRLQFPEDTRYFTRQKYREFLEDKTGRWQVVVAEIKPENKAAPVTVAMAIWDVGILNRRVSHRRRKSRAGTRTMCSAVPNRRDGELKRMQAWTSITAKSKAEVFDREFGDCQLHLQILATHPKYQRRGAGRLLCEWGLRLAEIASVPITVFASPMGSSLYQKSGFVSVSNVRIKAMEDDHDGVVLAAMTFIPKSFANAMKSRQIVWDQSSTSDEEADCTWR</sequence>
<organism evidence="2 3">
    <name type="scientific">Venturia inaequalis</name>
    <name type="common">Apple scab fungus</name>
    <dbReference type="NCBI Taxonomy" id="5025"/>
    <lineage>
        <taxon>Eukaryota</taxon>
        <taxon>Fungi</taxon>
        <taxon>Dikarya</taxon>
        <taxon>Ascomycota</taxon>
        <taxon>Pezizomycotina</taxon>
        <taxon>Dothideomycetes</taxon>
        <taxon>Pleosporomycetidae</taxon>
        <taxon>Venturiales</taxon>
        <taxon>Venturiaceae</taxon>
        <taxon>Venturia</taxon>
    </lineage>
</organism>
<dbReference type="InterPro" id="IPR052523">
    <property type="entry name" value="Trichothecene_AcTrans"/>
</dbReference>
<dbReference type="InterPro" id="IPR000182">
    <property type="entry name" value="GNAT_dom"/>
</dbReference>
<evidence type="ECO:0000313" key="2">
    <source>
        <dbReference type="EMBL" id="KAE9983514.1"/>
    </source>
</evidence>
<dbReference type="OrthoDB" id="4738875at2759"/>
<feature type="domain" description="N-acetyltransferase" evidence="1">
    <location>
        <begin position="164"/>
        <end position="226"/>
    </location>
</feature>
<dbReference type="Gene3D" id="3.40.630.30">
    <property type="match status" value="1"/>
</dbReference>
<evidence type="ECO:0000259" key="1">
    <source>
        <dbReference type="Pfam" id="PF13673"/>
    </source>
</evidence>
<dbReference type="Proteomes" id="UP000447873">
    <property type="component" value="Unassembled WGS sequence"/>
</dbReference>
<accession>A0A8H3Z345</accession>
<dbReference type="InterPro" id="IPR016181">
    <property type="entry name" value="Acyl_CoA_acyltransferase"/>
</dbReference>
<dbReference type="PANTHER" id="PTHR42791:SF2">
    <property type="entry name" value="N-ACETYLTRANSFERASE DOMAIN-CONTAINING PROTEIN"/>
    <property type="match status" value="1"/>
</dbReference>
<dbReference type="Pfam" id="PF13673">
    <property type="entry name" value="Acetyltransf_10"/>
    <property type="match status" value="1"/>
</dbReference>
<dbReference type="SUPFAM" id="SSF55729">
    <property type="entry name" value="Acyl-CoA N-acyltransferases (Nat)"/>
    <property type="match status" value="1"/>
</dbReference>
<dbReference type="PANTHER" id="PTHR42791">
    <property type="entry name" value="GNAT FAMILY ACETYLTRANSFERASE"/>
    <property type="match status" value="1"/>
</dbReference>
<reference evidence="2 3" key="1">
    <citation type="submission" date="2018-12" db="EMBL/GenBank/DDBJ databases">
        <title>Venturia inaequalis Genome Resource.</title>
        <authorList>
            <person name="Lichtner F.J."/>
        </authorList>
    </citation>
    <scope>NUCLEOTIDE SEQUENCE [LARGE SCALE GENOMIC DNA]</scope>
    <source>
        <strain evidence="2 3">120213</strain>
    </source>
</reference>
<comment type="caution">
    <text evidence="2">The sequence shown here is derived from an EMBL/GenBank/DDBJ whole genome shotgun (WGS) entry which is preliminary data.</text>
</comment>
<dbReference type="EMBL" id="WNWS01000061">
    <property type="protein sequence ID" value="KAE9983514.1"/>
    <property type="molecule type" value="Genomic_DNA"/>
</dbReference>